<keyword evidence="2" id="KW-0732">Signal</keyword>
<accession>A0A516V6H4</accession>
<reference evidence="3 4" key="1">
    <citation type="submission" date="2019-07" db="EMBL/GenBank/DDBJ databases">
        <title>Lysobacter weifangensis sp. nov., isolated from bensulfuron-methyl contaminated farmland soil.</title>
        <authorList>
            <person name="Zhao H."/>
        </authorList>
    </citation>
    <scope>NUCLEOTIDE SEQUENCE [LARGE SCALE GENOMIC DNA]</scope>
    <source>
        <strain evidence="3 4">CC-Bw-6</strain>
    </source>
</reference>
<dbReference type="Proteomes" id="UP000315891">
    <property type="component" value="Chromosome"/>
</dbReference>
<feature type="signal peptide" evidence="2">
    <location>
        <begin position="1"/>
        <end position="21"/>
    </location>
</feature>
<dbReference type="OrthoDB" id="5979571at2"/>
<feature type="compositionally biased region" description="Low complexity" evidence="1">
    <location>
        <begin position="36"/>
        <end position="50"/>
    </location>
</feature>
<evidence type="ECO:0000256" key="1">
    <source>
        <dbReference type="SAM" id="MobiDB-lite"/>
    </source>
</evidence>
<proteinExistence type="predicted"/>
<feature type="compositionally biased region" description="Basic and acidic residues" evidence="1">
    <location>
        <begin position="51"/>
        <end position="72"/>
    </location>
</feature>
<organism evidence="3 4">
    <name type="scientific">Pseudoluteimonas lycopersici</name>
    <dbReference type="NCBI Taxonomy" id="1324796"/>
    <lineage>
        <taxon>Bacteria</taxon>
        <taxon>Pseudomonadati</taxon>
        <taxon>Pseudomonadota</taxon>
        <taxon>Gammaproteobacteria</taxon>
        <taxon>Lysobacterales</taxon>
        <taxon>Lysobacteraceae</taxon>
        <taxon>Pseudoluteimonas</taxon>
    </lineage>
</organism>
<protein>
    <submittedName>
        <fullName evidence="3">Uncharacterized protein</fullName>
    </submittedName>
</protein>
<dbReference type="AlphaFoldDB" id="A0A516V6H4"/>
<evidence type="ECO:0000313" key="3">
    <source>
        <dbReference type="EMBL" id="QDQ74125.1"/>
    </source>
</evidence>
<sequence length="204" mass="20869">MNATAKHRRGIASAGASIAFAALALVACSPKHEEPTAAPASSSVPATVATVREEEPKCSDEPRTDENDERPRCGGMGNPSVDAKKSGYRIDIAGVGTRTDGSACVVKPNVVCDVGKPFTSEFCGGTLTHTPTSDKGGTFEMHVSGNGGSFTQSGSYTLGGPAEKITATYASAKLCAQAGGRTICLPPRTISTTWTKVDDCGAAQ</sequence>
<evidence type="ECO:0000313" key="4">
    <source>
        <dbReference type="Proteomes" id="UP000315891"/>
    </source>
</evidence>
<dbReference type="PROSITE" id="PS51257">
    <property type="entry name" value="PROKAR_LIPOPROTEIN"/>
    <property type="match status" value="1"/>
</dbReference>
<dbReference type="RefSeq" id="WP_143879635.1">
    <property type="nucleotide sequence ID" value="NZ_BAABLZ010000001.1"/>
</dbReference>
<feature type="chain" id="PRO_5022219878" evidence="2">
    <location>
        <begin position="22"/>
        <end position="204"/>
    </location>
</feature>
<feature type="region of interest" description="Disordered" evidence="1">
    <location>
        <begin position="31"/>
        <end position="84"/>
    </location>
</feature>
<keyword evidence="4" id="KW-1185">Reference proteome</keyword>
<evidence type="ECO:0000256" key="2">
    <source>
        <dbReference type="SAM" id="SignalP"/>
    </source>
</evidence>
<name>A0A516V6H4_9GAMM</name>
<dbReference type="EMBL" id="CP041742">
    <property type="protein sequence ID" value="QDQ74125.1"/>
    <property type="molecule type" value="Genomic_DNA"/>
</dbReference>
<gene>
    <name evidence="3" type="ORF">FNZ56_09655</name>
</gene>